<dbReference type="EMBL" id="CAXHTA020000002">
    <property type="protein sequence ID" value="CAL5219364.1"/>
    <property type="molecule type" value="Genomic_DNA"/>
</dbReference>
<keyword evidence="2 5" id="KW-0808">Transferase</keyword>
<feature type="active site" evidence="6">
    <location>
        <position position="336"/>
    </location>
</feature>
<dbReference type="Pfam" id="PF05958">
    <property type="entry name" value="tRNA_U5-meth_tr"/>
    <property type="match status" value="1"/>
</dbReference>
<keyword evidence="3 5" id="KW-0949">S-adenosyl-L-methionine</keyword>
<dbReference type="HAMAP" id="MF_01011">
    <property type="entry name" value="RNA_methyltr_TrmA"/>
    <property type="match status" value="1"/>
</dbReference>
<evidence type="ECO:0000256" key="2">
    <source>
        <dbReference type="ARBA" id="ARBA00022679"/>
    </source>
</evidence>
<evidence type="ECO:0000313" key="7">
    <source>
        <dbReference type="EMBL" id="CAL5219364.1"/>
    </source>
</evidence>
<keyword evidence="1 5" id="KW-0489">Methyltransferase</keyword>
<evidence type="ECO:0000313" key="8">
    <source>
        <dbReference type="Proteomes" id="UP001497392"/>
    </source>
</evidence>
<dbReference type="PROSITE" id="PS01231">
    <property type="entry name" value="TRMA_2"/>
    <property type="match status" value="1"/>
</dbReference>
<name>A0ABP1FLA0_9CHLO</name>
<comment type="caution">
    <text evidence="7">The sequence shown here is derived from an EMBL/GenBank/DDBJ whole genome shotgun (WGS) entry which is preliminary data.</text>
</comment>
<feature type="binding site" evidence="5">
    <location>
        <position position="311"/>
    </location>
    <ligand>
        <name>S-adenosyl-L-methionine</name>
        <dbReference type="ChEBI" id="CHEBI:59789"/>
    </ligand>
</feature>
<comment type="similarity">
    <text evidence="5">Belongs to the class I-like SAM-binding methyltransferase superfamily. RNA M5U methyltransferase family.</text>
</comment>
<feature type="active site" description="Nucleophile" evidence="5">
    <location>
        <position position="336"/>
    </location>
</feature>
<sequence>MSLAKVDGAAYGQQLSAKADRLRSKFADFSLPELEIFDSQTENYRMRTEFRIWHEGPDVFYIMFEKPLDDASKPHVRVRVDQFPVGSKLINELMSTLMEEVKQHPTVLKEKLYQVNFHTTVSGQAMVTMIYHKKLDEAWTAAAQKLRKVLGACPSSSQPSVHIVGRSRKQKIELDAGHVIETLNVDGKQLTYKQVEGAFSQPNGGMCEKMLKWAGRVTQGSNDHDMLELYCGNGNFTVALAPNFRKVVATELSKASVAAAEFNLAANDITNVSIGRLSAEDFTAAWHGKLESKRAEALNLKEHDLRTILVDPPRAGCDENTNQLLTEFDNIVYISCNPDTLHANLQRMKESHDIRNFALFDQFPYTEHIECGVYLRRRQSEQQH</sequence>
<feature type="binding site" evidence="5">
    <location>
        <position position="230"/>
    </location>
    <ligand>
        <name>S-adenosyl-L-methionine</name>
        <dbReference type="ChEBI" id="CHEBI:59789"/>
    </ligand>
</feature>
<dbReference type="SUPFAM" id="SSF53335">
    <property type="entry name" value="S-adenosyl-L-methionine-dependent methyltransferases"/>
    <property type="match status" value="1"/>
</dbReference>
<dbReference type="InterPro" id="IPR030390">
    <property type="entry name" value="MeTrfase_TrmA_AS"/>
</dbReference>
<dbReference type="PROSITE" id="PS51687">
    <property type="entry name" value="SAM_MT_RNA_M5U"/>
    <property type="match status" value="1"/>
</dbReference>
<dbReference type="NCBIfam" id="TIGR02143">
    <property type="entry name" value="trmA_only"/>
    <property type="match status" value="1"/>
</dbReference>
<feature type="binding site" evidence="5">
    <location>
        <position position="201"/>
    </location>
    <ligand>
        <name>S-adenosyl-L-methionine</name>
        <dbReference type="ChEBI" id="CHEBI:59789"/>
    </ligand>
</feature>
<evidence type="ECO:0000256" key="4">
    <source>
        <dbReference type="ARBA" id="ARBA00022694"/>
    </source>
</evidence>
<keyword evidence="8" id="KW-1185">Reference proteome</keyword>
<dbReference type="InterPro" id="IPR029063">
    <property type="entry name" value="SAM-dependent_MTases_sf"/>
</dbReference>
<dbReference type="InterPro" id="IPR030391">
    <property type="entry name" value="MeTrfase_TrmA_CS"/>
</dbReference>
<evidence type="ECO:0000256" key="3">
    <source>
        <dbReference type="ARBA" id="ARBA00022691"/>
    </source>
</evidence>
<evidence type="ECO:0000256" key="1">
    <source>
        <dbReference type="ARBA" id="ARBA00022603"/>
    </source>
</evidence>
<gene>
    <name evidence="7" type="primary">g1183</name>
    <name evidence="7" type="ORF">VP750_LOCUS1023</name>
</gene>
<accession>A0ABP1FLA0</accession>
<organism evidence="7 8">
    <name type="scientific">Coccomyxa viridis</name>
    <dbReference type="NCBI Taxonomy" id="1274662"/>
    <lineage>
        <taxon>Eukaryota</taxon>
        <taxon>Viridiplantae</taxon>
        <taxon>Chlorophyta</taxon>
        <taxon>core chlorophytes</taxon>
        <taxon>Trebouxiophyceae</taxon>
        <taxon>Trebouxiophyceae incertae sedis</taxon>
        <taxon>Coccomyxaceae</taxon>
        <taxon>Coccomyxa</taxon>
    </lineage>
</organism>
<dbReference type="PROSITE" id="PS01230">
    <property type="entry name" value="TRMA_1"/>
    <property type="match status" value="1"/>
</dbReference>
<dbReference type="CDD" id="cd02440">
    <property type="entry name" value="AdoMet_MTases"/>
    <property type="match status" value="1"/>
</dbReference>
<dbReference type="Gene3D" id="3.40.50.150">
    <property type="entry name" value="Vaccinia Virus protein VP39"/>
    <property type="match status" value="1"/>
</dbReference>
<dbReference type="PANTHER" id="PTHR47790:SF2">
    <property type="entry name" value="TRNA_TMRNA (URACIL-C(5))-METHYLTRANSFERASE"/>
    <property type="match status" value="1"/>
</dbReference>
<dbReference type="Gene3D" id="2.40.50.1070">
    <property type="match status" value="1"/>
</dbReference>
<reference evidence="7 8" key="1">
    <citation type="submission" date="2024-06" db="EMBL/GenBank/DDBJ databases">
        <authorList>
            <person name="Kraege A."/>
            <person name="Thomma B."/>
        </authorList>
    </citation>
    <scope>NUCLEOTIDE SEQUENCE [LARGE SCALE GENOMIC DNA]</scope>
</reference>
<dbReference type="PANTHER" id="PTHR47790">
    <property type="entry name" value="TRNA/TMRNA (URACIL-C(5))-METHYLTRANSFERASE"/>
    <property type="match status" value="1"/>
</dbReference>
<keyword evidence="4" id="KW-0819">tRNA processing</keyword>
<feature type="binding site" evidence="5">
    <location>
        <position position="251"/>
    </location>
    <ligand>
        <name>S-adenosyl-L-methionine</name>
        <dbReference type="ChEBI" id="CHEBI:59789"/>
    </ligand>
</feature>
<proteinExistence type="inferred from homology"/>
<evidence type="ECO:0000256" key="5">
    <source>
        <dbReference type="PROSITE-ProRule" id="PRU01024"/>
    </source>
</evidence>
<dbReference type="InterPro" id="IPR010280">
    <property type="entry name" value="U5_MeTrfase_fam"/>
</dbReference>
<protein>
    <submittedName>
        <fullName evidence="7">G1183 protein</fullName>
    </submittedName>
</protein>
<dbReference type="InterPro" id="IPR011869">
    <property type="entry name" value="TrmA_MeTrfase"/>
</dbReference>
<dbReference type="Proteomes" id="UP001497392">
    <property type="component" value="Unassembled WGS sequence"/>
</dbReference>
<evidence type="ECO:0000256" key="6">
    <source>
        <dbReference type="PROSITE-ProRule" id="PRU10015"/>
    </source>
</evidence>